<comment type="caution">
    <text evidence="7">The sequence shown here is derived from an EMBL/GenBank/DDBJ whole genome shotgun (WGS) entry which is preliminary data.</text>
</comment>
<dbReference type="EMBL" id="JBHLUN010000015">
    <property type="protein sequence ID" value="MFC0410413.1"/>
    <property type="molecule type" value="Genomic_DNA"/>
</dbReference>
<dbReference type="PANTHER" id="PTHR33931:SF2">
    <property type="entry name" value="HOLIN-LIKE PROTEIN CIDA"/>
    <property type="match status" value="1"/>
</dbReference>
<evidence type="ECO:0000313" key="7">
    <source>
        <dbReference type="EMBL" id="MFC0410413.1"/>
    </source>
</evidence>
<sequence>MVARALVGRWKHEWIKRWWLQTAFFILLSWLGDQAVRLLHLPMPGSIVALLAMLLLLLTRTLSVEGVRRGALKLQDHLMLFFVPPMLALLDHPELLSFRGVEVLAVVLLGTVAVLLGTGLAVERFIRRLEPQAQDRTPDHA</sequence>
<dbReference type="RefSeq" id="WP_377046164.1">
    <property type="nucleotide sequence ID" value="NZ_JBHLUN010000015.1"/>
</dbReference>
<dbReference type="InterPro" id="IPR005538">
    <property type="entry name" value="LrgA/CidA"/>
</dbReference>
<keyword evidence="8" id="KW-1185">Reference proteome</keyword>
<keyword evidence="3 6" id="KW-0812">Transmembrane</keyword>
<evidence type="ECO:0000256" key="5">
    <source>
        <dbReference type="ARBA" id="ARBA00023136"/>
    </source>
</evidence>
<feature type="transmembrane region" description="Helical" evidence="6">
    <location>
        <begin position="38"/>
        <end position="58"/>
    </location>
</feature>
<dbReference type="PANTHER" id="PTHR33931">
    <property type="entry name" value="HOLIN-LIKE PROTEIN CIDA-RELATED"/>
    <property type="match status" value="1"/>
</dbReference>
<dbReference type="Pfam" id="PF03788">
    <property type="entry name" value="LrgA"/>
    <property type="match status" value="1"/>
</dbReference>
<keyword evidence="5 6" id="KW-0472">Membrane</keyword>
<dbReference type="Proteomes" id="UP001589865">
    <property type="component" value="Unassembled WGS sequence"/>
</dbReference>
<gene>
    <name evidence="7" type="ORF">ACFFGY_19340</name>
</gene>
<evidence type="ECO:0000256" key="2">
    <source>
        <dbReference type="ARBA" id="ARBA00022475"/>
    </source>
</evidence>
<evidence type="ECO:0000256" key="1">
    <source>
        <dbReference type="ARBA" id="ARBA00004651"/>
    </source>
</evidence>
<keyword evidence="2" id="KW-1003">Cell membrane</keyword>
<evidence type="ECO:0000256" key="3">
    <source>
        <dbReference type="ARBA" id="ARBA00022692"/>
    </source>
</evidence>
<evidence type="ECO:0000256" key="6">
    <source>
        <dbReference type="SAM" id="Phobius"/>
    </source>
</evidence>
<reference evidence="7 8" key="1">
    <citation type="submission" date="2024-09" db="EMBL/GenBank/DDBJ databases">
        <authorList>
            <person name="Sun Q."/>
            <person name="Mori K."/>
        </authorList>
    </citation>
    <scope>NUCLEOTIDE SEQUENCE [LARGE SCALE GENOMIC DNA]</scope>
    <source>
        <strain evidence="7 8">TBRC 5777</strain>
    </source>
</reference>
<evidence type="ECO:0000256" key="4">
    <source>
        <dbReference type="ARBA" id="ARBA00022989"/>
    </source>
</evidence>
<feature type="transmembrane region" description="Helical" evidence="6">
    <location>
        <begin position="70"/>
        <end position="90"/>
    </location>
</feature>
<feature type="transmembrane region" description="Helical" evidence="6">
    <location>
        <begin position="102"/>
        <end position="122"/>
    </location>
</feature>
<accession>A0ABV6K0U9</accession>
<name>A0ABV6K0U9_9PROT</name>
<evidence type="ECO:0000313" key="8">
    <source>
        <dbReference type="Proteomes" id="UP001589865"/>
    </source>
</evidence>
<organism evidence="7 8">
    <name type="scientific">Roseomonas elaeocarpi</name>
    <dbReference type="NCBI Taxonomy" id="907779"/>
    <lineage>
        <taxon>Bacteria</taxon>
        <taxon>Pseudomonadati</taxon>
        <taxon>Pseudomonadota</taxon>
        <taxon>Alphaproteobacteria</taxon>
        <taxon>Acetobacterales</taxon>
        <taxon>Roseomonadaceae</taxon>
        <taxon>Roseomonas</taxon>
    </lineage>
</organism>
<proteinExistence type="predicted"/>
<keyword evidence="4 6" id="KW-1133">Transmembrane helix</keyword>
<protein>
    <submittedName>
        <fullName evidence="7">CidA/LrgA family protein</fullName>
    </submittedName>
</protein>
<comment type="subcellular location">
    <subcellularLocation>
        <location evidence="1">Cell membrane</location>
        <topology evidence="1">Multi-pass membrane protein</topology>
    </subcellularLocation>
</comment>